<keyword evidence="1 9" id="KW-0444">Lipid biosynthesis</keyword>
<organism evidence="10 11">
    <name type="scientific">Algoriphagus pacificus</name>
    <dbReference type="NCBI Taxonomy" id="2811234"/>
    <lineage>
        <taxon>Bacteria</taxon>
        <taxon>Pseudomonadati</taxon>
        <taxon>Bacteroidota</taxon>
        <taxon>Cytophagia</taxon>
        <taxon>Cytophagales</taxon>
        <taxon>Cyclobacteriaceae</taxon>
        <taxon>Algoriphagus</taxon>
    </lineage>
</organism>
<dbReference type="PANTHER" id="PTHR40029:SF2">
    <property type="entry name" value="HEPTAPRENYLGLYCERYL PHOSPHATE SYNTHASE"/>
    <property type="match status" value="1"/>
</dbReference>
<keyword evidence="7 9" id="KW-1208">Phospholipid metabolism</keyword>
<comment type="cofactor">
    <cofactor evidence="9">
        <name>Mg(2+)</name>
        <dbReference type="ChEBI" id="CHEBI:18420"/>
    </cofactor>
</comment>
<comment type="function">
    <text evidence="9">Prenyltransferase that catalyzes the transfer of the geranylgeranyl moiety of geranylgeranyl diphosphate (GGPP) to the C3 hydroxyl of sn-glycerol-1-phosphate (G1P).</text>
</comment>
<evidence type="ECO:0000256" key="9">
    <source>
        <dbReference type="HAMAP-Rule" id="MF_00112"/>
    </source>
</evidence>
<feature type="binding site" evidence="9">
    <location>
        <begin position="232"/>
        <end position="233"/>
    </location>
    <ligand>
        <name>sn-glycerol 1-phosphate</name>
        <dbReference type="ChEBI" id="CHEBI:57685"/>
    </ligand>
</feature>
<keyword evidence="6 9" id="KW-0594">Phospholipid biosynthesis</keyword>
<dbReference type="InterPro" id="IPR008205">
    <property type="entry name" value="GGGP_HepGP_synthase"/>
</dbReference>
<evidence type="ECO:0000256" key="8">
    <source>
        <dbReference type="ARBA" id="ARBA00047288"/>
    </source>
</evidence>
<evidence type="ECO:0000256" key="6">
    <source>
        <dbReference type="ARBA" id="ARBA00023209"/>
    </source>
</evidence>
<dbReference type="Proteomes" id="UP000664480">
    <property type="component" value="Unassembled WGS sequence"/>
</dbReference>
<dbReference type="EC" id="2.5.1.41" evidence="9"/>
<keyword evidence="11" id="KW-1185">Reference proteome</keyword>
<dbReference type="SUPFAM" id="SSF51395">
    <property type="entry name" value="FMN-linked oxidoreductases"/>
    <property type="match status" value="1"/>
</dbReference>
<dbReference type="PANTHER" id="PTHR40029">
    <property type="match status" value="1"/>
</dbReference>
<dbReference type="InterPro" id="IPR039074">
    <property type="entry name" value="GGGP/HepGP_synthase_I"/>
</dbReference>
<dbReference type="EMBL" id="JAFKCU010000001">
    <property type="protein sequence ID" value="MBN7814686.1"/>
    <property type="molecule type" value="Genomic_DNA"/>
</dbReference>
<dbReference type="InterPro" id="IPR010946">
    <property type="entry name" value="GGGP_synth"/>
</dbReference>
<protein>
    <recommendedName>
        <fullName evidence="9">Geranylgeranylglyceryl phosphate synthase</fullName>
        <shortName evidence="9">GGGP synthase</shortName>
        <shortName evidence="9">GGGPS</shortName>
        <ecNumber evidence="9">2.5.1.41</ecNumber>
    </recommendedName>
    <alternativeName>
        <fullName evidence="9">(S)-3-O-geranylgeranylglyceryl phosphate synthase</fullName>
    </alternativeName>
    <alternativeName>
        <fullName evidence="9">Phosphoglycerol geranylgeranyltransferase</fullName>
    </alternativeName>
</protein>
<dbReference type="NCBIfam" id="TIGR01768">
    <property type="entry name" value="GGGP-family"/>
    <property type="match status" value="1"/>
</dbReference>
<evidence type="ECO:0000313" key="11">
    <source>
        <dbReference type="Proteomes" id="UP000664480"/>
    </source>
</evidence>
<dbReference type="NCBIfam" id="TIGR01769">
    <property type="entry name" value="GGGP"/>
    <property type="match status" value="1"/>
</dbReference>
<comment type="caution">
    <text evidence="10">The sequence shown here is derived from an EMBL/GenBank/DDBJ whole genome shotgun (WGS) entry which is preliminary data.</text>
</comment>
<keyword evidence="2 9" id="KW-0808">Transferase</keyword>
<evidence type="ECO:0000256" key="7">
    <source>
        <dbReference type="ARBA" id="ARBA00023264"/>
    </source>
</evidence>
<keyword evidence="4 9" id="KW-0460">Magnesium</keyword>
<comment type="caution">
    <text evidence="9">Lacks conserved residue(s) required for the propagation of feature annotation.</text>
</comment>
<name>A0ABS3CC59_9BACT</name>
<evidence type="ECO:0000313" key="10">
    <source>
        <dbReference type="EMBL" id="MBN7814686.1"/>
    </source>
</evidence>
<feature type="binding site" evidence="9">
    <location>
        <begin position="210"/>
        <end position="211"/>
    </location>
    <ligand>
        <name>sn-glycerol 1-phosphate</name>
        <dbReference type="ChEBI" id="CHEBI:57685"/>
    </ligand>
</feature>
<comment type="catalytic activity">
    <reaction evidence="8 9">
        <text>sn-glycerol 1-phosphate + (2E,6E,10E)-geranylgeranyl diphosphate = sn-3-O-(geranylgeranyl)glycerol 1-phosphate + diphosphate</text>
        <dbReference type="Rhea" id="RHEA:23404"/>
        <dbReference type="ChEBI" id="CHEBI:33019"/>
        <dbReference type="ChEBI" id="CHEBI:57677"/>
        <dbReference type="ChEBI" id="CHEBI:57685"/>
        <dbReference type="ChEBI" id="CHEBI:58756"/>
        <dbReference type="EC" id="2.5.1.41"/>
    </reaction>
</comment>
<reference evidence="10 11" key="1">
    <citation type="submission" date="2021-03" db="EMBL/GenBank/DDBJ databases">
        <title>novel species isolated from a fishpond in China.</title>
        <authorList>
            <person name="Lu H."/>
            <person name="Cai Z."/>
        </authorList>
    </citation>
    <scope>NUCLEOTIDE SEQUENCE [LARGE SCALE GENOMIC DNA]</scope>
    <source>
        <strain evidence="10 11">YJ13C</strain>
    </source>
</reference>
<evidence type="ECO:0000256" key="1">
    <source>
        <dbReference type="ARBA" id="ARBA00022516"/>
    </source>
</evidence>
<dbReference type="NCBIfam" id="NF003198">
    <property type="entry name" value="PRK04169.1-2"/>
    <property type="match status" value="1"/>
</dbReference>
<feature type="binding site" evidence="9">
    <location>
        <position position="28"/>
    </location>
    <ligand>
        <name>Mg(2+)</name>
        <dbReference type="ChEBI" id="CHEBI:18420"/>
    </ligand>
</feature>
<keyword evidence="5 9" id="KW-0443">Lipid metabolism</keyword>
<accession>A0ABS3CC59</accession>
<gene>
    <name evidence="10" type="ORF">J0A69_04565</name>
</gene>
<proteinExistence type="inferred from homology"/>
<dbReference type="Pfam" id="PF01884">
    <property type="entry name" value="PcrB"/>
    <property type="match status" value="1"/>
</dbReference>
<evidence type="ECO:0000256" key="3">
    <source>
        <dbReference type="ARBA" id="ARBA00022723"/>
    </source>
</evidence>
<dbReference type="HAMAP" id="MF_00112">
    <property type="entry name" value="GGGP_HepGP_synthase"/>
    <property type="match status" value="1"/>
</dbReference>
<feature type="binding site" evidence="9">
    <location>
        <begin position="179"/>
        <end position="185"/>
    </location>
    <ligand>
        <name>sn-glycerol 1-phosphate</name>
        <dbReference type="ChEBI" id="CHEBI:57685"/>
    </ligand>
</feature>
<dbReference type="InterPro" id="IPR038597">
    <property type="entry name" value="GGGP/HepGP_synthase_sf"/>
</dbReference>
<sequence length="259" mass="28175">MKKQPKRISNLLKDLHKTRRKGLAWLIDPDKLSDTQHFISKFQWVKDSGLELIFVGGSHLSKDNFQSVVEAIRKIAGKIPVVIFPGSQMQLSDKADGILFLSLISGRNPEFLIGQQVAAAPIVLSMGIEVLPTAYLLVNDGEITSVHAISQTLPIPNSKPQLAKATALAGHFLGMKYLFLDAGSGAKTPVSTEVIRLIKKSISSPLIVGGGIDSMEKLKSGFDAGADLIVLGNTIEKDPDFLAEVLDYKIWYNLSLNVN</sequence>
<dbReference type="RefSeq" id="WP_206585313.1">
    <property type="nucleotide sequence ID" value="NZ_JAFKCU010000001.1"/>
</dbReference>
<feature type="binding site" evidence="9">
    <location>
        <position position="58"/>
    </location>
    <ligand>
        <name>Mg(2+)</name>
        <dbReference type="ChEBI" id="CHEBI:18420"/>
    </ligand>
</feature>
<dbReference type="Gene3D" id="3.20.20.390">
    <property type="entry name" value="FMN-linked oxidoreductases"/>
    <property type="match status" value="1"/>
</dbReference>
<evidence type="ECO:0000256" key="5">
    <source>
        <dbReference type="ARBA" id="ARBA00023098"/>
    </source>
</evidence>
<evidence type="ECO:0000256" key="4">
    <source>
        <dbReference type="ARBA" id="ARBA00022842"/>
    </source>
</evidence>
<keyword evidence="3 9" id="KW-0479">Metal-binding</keyword>
<comment type="similarity">
    <text evidence="9">Belongs to the GGGP/HepGP synthase family. Group II subfamily.</text>
</comment>
<evidence type="ECO:0000256" key="2">
    <source>
        <dbReference type="ARBA" id="ARBA00022679"/>
    </source>
</evidence>